<evidence type="ECO:0000256" key="4">
    <source>
        <dbReference type="ARBA" id="ARBA00022898"/>
    </source>
</evidence>
<dbReference type="PRINTS" id="PR00035">
    <property type="entry name" value="HTHGNTR"/>
</dbReference>
<accession>A0ABW4LK21</accession>
<gene>
    <name evidence="9" type="ORF">ACFSCX_02805</name>
</gene>
<evidence type="ECO:0000256" key="1">
    <source>
        <dbReference type="ARBA" id="ARBA00001933"/>
    </source>
</evidence>
<evidence type="ECO:0000256" key="5">
    <source>
        <dbReference type="ARBA" id="ARBA00023015"/>
    </source>
</evidence>
<keyword evidence="5" id="KW-0805">Transcription regulation</keyword>
<evidence type="ECO:0000259" key="8">
    <source>
        <dbReference type="PROSITE" id="PS50949"/>
    </source>
</evidence>
<evidence type="ECO:0000256" key="6">
    <source>
        <dbReference type="ARBA" id="ARBA00023125"/>
    </source>
</evidence>
<evidence type="ECO:0000313" key="9">
    <source>
        <dbReference type="EMBL" id="MFD1735484.1"/>
    </source>
</evidence>
<dbReference type="PANTHER" id="PTHR46577">
    <property type="entry name" value="HTH-TYPE TRANSCRIPTIONAL REGULATORY PROTEIN GABR"/>
    <property type="match status" value="1"/>
</dbReference>
<keyword evidence="3 9" id="KW-0032">Aminotransferase</keyword>
<dbReference type="InterPro" id="IPR000524">
    <property type="entry name" value="Tscrpt_reg_HTH_GntR"/>
</dbReference>
<comment type="similarity">
    <text evidence="2">In the C-terminal section; belongs to the class-I pyridoxal-phosphate-dependent aminotransferase family.</text>
</comment>
<keyword evidence="10" id="KW-1185">Reference proteome</keyword>
<feature type="domain" description="HTH gntR-type" evidence="8">
    <location>
        <begin position="9"/>
        <end position="77"/>
    </location>
</feature>
<dbReference type="EMBL" id="JBHUEM010000003">
    <property type="protein sequence ID" value="MFD1735484.1"/>
    <property type="molecule type" value="Genomic_DNA"/>
</dbReference>
<dbReference type="PROSITE" id="PS50949">
    <property type="entry name" value="HTH_GNTR"/>
    <property type="match status" value="1"/>
</dbReference>
<comment type="cofactor">
    <cofactor evidence="1">
        <name>pyridoxal 5'-phosphate</name>
        <dbReference type="ChEBI" id="CHEBI:597326"/>
    </cofactor>
</comment>
<dbReference type="Pfam" id="PF00155">
    <property type="entry name" value="Aminotran_1_2"/>
    <property type="match status" value="1"/>
</dbReference>
<dbReference type="InterPro" id="IPR015422">
    <property type="entry name" value="PyrdxlP-dep_Trfase_small"/>
</dbReference>
<dbReference type="InterPro" id="IPR051446">
    <property type="entry name" value="HTH_trans_reg/aminotransferase"/>
</dbReference>
<dbReference type="RefSeq" id="WP_377926584.1">
    <property type="nucleotide sequence ID" value="NZ_JBHUEM010000003.1"/>
</dbReference>
<dbReference type="InterPro" id="IPR015424">
    <property type="entry name" value="PyrdxlP-dep_Trfase"/>
</dbReference>
<dbReference type="Gene3D" id="1.10.10.10">
    <property type="entry name" value="Winged helix-like DNA-binding domain superfamily/Winged helix DNA-binding domain"/>
    <property type="match status" value="1"/>
</dbReference>
<evidence type="ECO:0000313" key="10">
    <source>
        <dbReference type="Proteomes" id="UP001597214"/>
    </source>
</evidence>
<dbReference type="InterPro" id="IPR036390">
    <property type="entry name" value="WH_DNA-bd_sf"/>
</dbReference>
<keyword evidence="6" id="KW-0238">DNA-binding</keyword>
<dbReference type="SMART" id="SM00345">
    <property type="entry name" value="HTH_GNTR"/>
    <property type="match status" value="1"/>
</dbReference>
<dbReference type="Pfam" id="PF00392">
    <property type="entry name" value="GntR"/>
    <property type="match status" value="1"/>
</dbReference>
<dbReference type="GO" id="GO:0008483">
    <property type="term" value="F:transaminase activity"/>
    <property type="evidence" value="ECO:0007669"/>
    <property type="project" value="UniProtKB-KW"/>
</dbReference>
<dbReference type="CDD" id="cd07377">
    <property type="entry name" value="WHTH_GntR"/>
    <property type="match status" value="1"/>
</dbReference>
<dbReference type="SUPFAM" id="SSF46785">
    <property type="entry name" value="Winged helix' DNA-binding domain"/>
    <property type="match status" value="1"/>
</dbReference>
<reference evidence="10" key="1">
    <citation type="journal article" date="2019" name="Int. J. Syst. Evol. Microbiol.">
        <title>The Global Catalogue of Microorganisms (GCM) 10K type strain sequencing project: providing services to taxonomists for standard genome sequencing and annotation.</title>
        <authorList>
            <consortium name="The Broad Institute Genomics Platform"/>
            <consortium name="The Broad Institute Genome Sequencing Center for Infectious Disease"/>
            <person name="Wu L."/>
            <person name="Ma J."/>
        </authorList>
    </citation>
    <scope>NUCLEOTIDE SEQUENCE [LARGE SCALE GENOMIC DNA]</scope>
    <source>
        <strain evidence="10">CCUG 49339</strain>
    </source>
</reference>
<dbReference type="InterPro" id="IPR015421">
    <property type="entry name" value="PyrdxlP-dep_Trfase_major"/>
</dbReference>
<dbReference type="InterPro" id="IPR004839">
    <property type="entry name" value="Aminotransferase_I/II_large"/>
</dbReference>
<evidence type="ECO:0000256" key="7">
    <source>
        <dbReference type="ARBA" id="ARBA00023163"/>
    </source>
</evidence>
<name>A0ABW4LK21_9BACI</name>
<dbReference type="CDD" id="cd00609">
    <property type="entry name" value="AAT_like"/>
    <property type="match status" value="1"/>
</dbReference>
<dbReference type="PANTHER" id="PTHR46577:SF1">
    <property type="entry name" value="HTH-TYPE TRANSCRIPTIONAL REGULATORY PROTEIN GABR"/>
    <property type="match status" value="1"/>
</dbReference>
<evidence type="ECO:0000256" key="2">
    <source>
        <dbReference type="ARBA" id="ARBA00005384"/>
    </source>
</evidence>
<protein>
    <submittedName>
        <fullName evidence="9">PLP-dependent aminotransferase family protein</fullName>
    </submittedName>
</protein>
<dbReference type="Gene3D" id="3.40.640.10">
    <property type="entry name" value="Type I PLP-dependent aspartate aminotransferase-like (Major domain)"/>
    <property type="match status" value="1"/>
</dbReference>
<comment type="caution">
    <text evidence="9">The sequence shown here is derived from an EMBL/GenBank/DDBJ whole genome shotgun (WGS) entry which is preliminary data.</text>
</comment>
<proteinExistence type="inferred from homology"/>
<keyword evidence="3 9" id="KW-0808">Transferase</keyword>
<organism evidence="9 10">
    <name type="scientific">Bacillus salitolerans</name>
    <dbReference type="NCBI Taxonomy" id="1437434"/>
    <lineage>
        <taxon>Bacteria</taxon>
        <taxon>Bacillati</taxon>
        <taxon>Bacillota</taxon>
        <taxon>Bacilli</taxon>
        <taxon>Bacillales</taxon>
        <taxon>Bacillaceae</taxon>
        <taxon>Bacillus</taxon>
    </lineage>
</organism>
<evidence type="ECO:0000256" key="3">
    <source>
        <dbReference type="ARBA" id="ARBA00022576"/>
    </source>
</evidence>
<sequence>MEIHFSEDLPKYKQIVEQFEQMILNGQLQAGDVLPTERDLARKLSVNRSTVVKAYDELRATGLVYSKQGSGTKVSDHLWELIPTKLINWKKLKRMSFSPYQPIISKMYIINKAADVMDFATRNLSKGLIPLEQVDSSLVELTNRSWFFESDVEVEYDTCFEIAKYVNHYHGIQVNSKHIITTPGVPQAIALLIYSFLETGQSVAIECPSFTYRVSYFISSGIKMVRLPVDEEGLIPEAIPDLYKKHRIKMVFTNPTYQNPTGSTLSLLRRRKLIEICKELKIPIVELDLTSLLNFNKDRKPPASLYELDEKNEVVIHVGGMNDVISQNMYLGWIFASPPVLRILGDAVFQAGLVPSTITRQFATSFLKNPNLDSIIEHVRCTYRDRKEKFISTLDKLSISEVIPVLSEGGTHLWCKHNLPMKDLDFIEICLKNGVTFIPGSLYGADHGYMRFSLTWCNEEMIEEGLKRLKKALIQSRSLLQTSLYR</sequence>
<keyword evidence="4" id="KW-0663">Pyridoxal phosphate</keyword>
<dbReference type="InterPro" id="IPR036388">
    <property type="entry name" value="WH-like_DNA-bd_sf"/>
</dbReference>
<keyword evidence="7" id="KW-0804">Transcription</keyword>
<dbReference type="Proteomes" id="UP001597214">
    <property type="component" value="Unassembled WGS sequence"/>
</dbReference>
<dbReference type="Gene3D" id="3.90.1150.10">
    <property type="entry name" value="Aspartate Aminotransferase, domain 1"/>
    <property type="match status" value="1"/>
</dbReference>
<dbReference type="SUPFAM" id="SSF53383">
    <property type="entry name" value="PLP-dependent transferases"/>
    <property type="match status" value="1"/>
</dbReference>